<proteinExistence type="predicted"/>
<dbReference type="Proteomes" id="UP000789366">
    <property type="component" value="Unassembled WGS sequence"/>
</dbReference>
<feature type="non-terminal residue" evidence="1">
    <location>
        <position position="1"/>
    </location>
</feature>
<evidence type="ECO:0000313" key="1">
    <source>
        <dbReference type="EMBL" id="CAG8598327.1"/>
    </source>
</evidence>
<gene>
    <name evidence="1" type="ORF">SPELUC_LOCUS7013</name>
</gene>
<sequence length="69" mass="7917">SRILEFMSHCCRSRTYFFEIRKFQAAETSCVICKPPRSKPDAFSNKDITEKYRPSSLQKANASKLSSPP</sequence>
<accession>A0ACA9MKG8</accession>
<dbReference type="EMBL" id="CAJVPW010008912">
    <property type="protein sequence ID" value="CAG8598327.1"/>
    <property type="molecule type" value="Genomic_DNA"/>
</dbReference>
<reference evidence="1" key="1">
    <citation type="submission" date="2021-06" db="EMBL/GenBank/DDBJ databases">
        <authorList>
            <person name="Kallberg Y."/>
            <person name="Tangrot J."/>
            <person name="Rosling A."/>
        </authorList>
    </citation>
    <scope>NUCLEOTIDE SEQUENCE</scope>
    <source>
        <strain evidence="1">28 12/20/2015</strain>
    </source>
</reference>
<comment type="caution">
    <text evidence="1">The sequence shown here is derived from an EMBL/GenBank/DDBJ whole genome shotgun (WGS) entry which is preliminary data.</text>
</comment>
<keyword evidence="2" id="KW-1185">Reference proteome</keyword>
<name>A0ACA9MKG8_9GLOM</name>
<protein>
    <submittedName>
        <fullName evidence="1">16508_t:CDS:1</fullName>
    </submittedName>
</protein>
<organism evidence="1 2">
    <name type="scientific">Cetraspora pellucida</name>
    <dbReference type="NCBI Taxonomy" id="1433469"/>
    <lineage>
        <taxon>Eukaryota</taxon>
        <taxon>Fungi</taxon>
        <taxon>Fungi incertae sedis</taxon>
        <taxon>Mucoromycota</taxon>
        <taxon>Glomeromycotina</taxon>
        <taxon>Glomeromycetes</taxon>
        <taxon>Diversisporales</taxon>
        <taxon>Gigasporaceae</taxon>
        <taxon>Cetraspora</taxon>
    </lineage>
</organism>
<evidence type="ECO:0000313" key="2">
    <source>
        <dbReference type="Proteomes" id="UP000789366"/>
    </source>
</evidence>